<dbReference type="Pfam" id="PF00528">
    <property type="entry name" value="BPD_transp_1"/>
    <property type="match status" value="1"/>
</dbReference>
<dbReference type="CDD" id="cd06261">
    <property type="entry name" value="TM_PBP2"/>
    <property type="match status" value="1"/>
</dbReference>
<feature type="transmembrane region" description="Helical" evidence="7">
    <location>
        <begin position="290"/>
        <end position="314"/>
    </location>
</feature>
<dbReference type="EMBL" id="DUJN01000005">
    <property type="protein sequence ID" value="HII61333.1"/>
    <property type="molecule type" value="Genomic_DNA"/>
</dbReference>
<gene>
    <name evidence="9" type="ORF">HA331_06255</name>
</gene>
<dbReference type="AlphaFoldDB" id="A0A832TAA0"/>
<keyword evidence="5 7" id="KW-1133">Transmembrane helix</keyword>
<protein>
    <submittedName>
        <fullName evidence="9">ABC transporter permease</fullName>
    </submittedName>
</protein>
<comment type="similarity">
    <text evidence="7">Belongs to the binding-protein-dependent transport system permease family.</text>
</comment>
<dbReference type="Pfam" id="PF19300">
    <property type="entry name" value="BPD_transp_1_N"/>
    <property type="match status" value="1"/>
</dbReference>
<dbReference type="GO" id="GO:0055085">
    <property type="term" value="P:transmembrane transport"/>
    <property type="evidence" value="ECO:0007669"/>
    <property type="project" value="InterPro"/>
</dbReference>
<evidence type="ECO:0000256" key="5">
    <source>
        <dbReference type="ARBA" id="ARBA00022989"/>
    </source>
</evidence>
<keyword evidence="4 7" id="KW-0812">Transmembrane</keyword>
<dbReference type="InterPro" id="IPR035906">
    <property type="entry name" value="MetI-like_sf"/>
</dbReference>
<dbReference type="Gene3D" id="1.10.3720.10">
    <property type="entry name" value="MetI-like"/>
    <property type="match status" value="1"/>
</dbReference>
<feature type="transmembrane region" description="Helical" evidence="7">
    <location>
        <begin position="98"/>
        <end position="117"/>
    </location>
</feature>
<keyword evidence="2 7" id="KW-0813">Transport</keyword>
<dbReference type="GO" id="GO:0005886">
    <property type="term" value="C:plasma membrane"/>
    <property type="evidence" value="ECO:0007669"/>
    <property type="project" value="UniProtKB-SubCell"/>
</dbReference>
<proteinExistence type="inferred from homology"/>
<accession>A0A832TAA0</accession>
<keyword evidence="3" id="KW-1003">Cell membrane</keyword>
<comment type="caution">
    <text evidence="9">The sequence shown here is derived from an EMBL/GenBank/DDBJ whole genome shotgun (WGS) entry which is preliminary data.</text>
</comment>
<dbReference type="Proteomes" id="UP000617544">
    <property type="component" value="Unassembled WGS sequence"/>
</dbReference>
<evidence type="ECO:0000256" key="1">
    <source>
        <dbReference type="ARBA" id="ARBA00004651"/>
    </source>
</evidence>
<reference evidence="9" key="1">
    <citation type="journal article" date="2020" name="bioRxiv">
        <title>A rank-normalized archaeal taxonomy based on genome phylogeny resolves widespread incomplete and uneven classifications.</title>
        <authorList>
            <person name="Rinke C."/>
            <person name="Chuvochina M."/>
            <person name="Mussig A.J."/>
            <person name="Chaumeil P.-A."/>
            <person name="Waite D.W."/>
            <person name="Whitman W.B."/>
            <person name="Parks D.H."/>
            <person name="Hugenholtz P."/>
        </authorList>
    </citation>
    <scope>NUCLEOTIDE SEQUENCE</scope>
    <source>
        <strain evidence="9">UBA8834</strain>
    </source>
</reference>
<dbReference type="PANTHER" id="PTHR43163:SF6">
    <property type="entry name" value="DIPEPTIDE TRANSPORT SYSTEM PERMEASE PROTEIN DPPB-RELATED"/>
    <property type="match status" value="1"/>
</dbReference>
<keyword evidence="6 7" id="KW-0472">Membrane</keyword>
<feature type="transmembrane region" description="Helical" evidence="7">
    <location>
        <begin position="137"/>
        <end position="164"/>
    </location>
</feature>
<comment type="subcellular location">
    <subcellularLocation>
        <location evidence="1 7">Cell membrane</location>
        <topology evidence="1 7">Multi-pass membrane protein</topology>
    </subcellularLocation>
</comment>
<evidence type="ECO:0000256" key="7">
    <source>
        <dbReference type="RuleBase" id="RU363032"/>
    </source>
</evidence>
<evidence type="ECO:0000256" key="3">
    <source>
        <dbReference type="ARBA" id="ARBA00022475"/>
    </source>
</evidence>
<feature type="domain" description="ABC transmembrane type-1" evidence="8">
    <location>
        <begin position="95"/>
        <end position="311"/>
    </location>
</feature>
<sequence>MKVYIIKRSIQLILVIFFVLFLNFIIINAAPGNPAQLMAGEYSTEEYIKAIEARWGLDKPIHIRFLIYMKNLLHGDLGYSYRYLEPVSKLIMERIGKTLLLTVPSIILAFLVGVWLARIAARKPGGKLDVSLSIITLIFYSMPSFWLGLLLILVFGVKLGILPIAGMTNIRAVYSSSWDKAFDILKHMVLPVTTLMLIQIPAYFRITRGAIIEQSTEDYVKTFDAVGFSKKHIFNKYIFRNAILPPVTILGLRLGYAFSGAALVEIVFGWPGMGRLLLDAAFARDYPLIMGIYLVIAVSVAVAIFITDLLYAVLDPRIRY</sequence>
<evidence type="ECO:0000259" key="8">
    <source>
        <dbReference type="PROSITE" id="PS50928"/>
    </source>
</evidence>
<evidence type="ECO:0000256" key="2">
    <source>
        <dbReference type="ARBA" id="ARBA00022448"/>
    </source>
</evidence>
<name>A0A832TAA0_PYRHR</name>
<organism evidence="9 10">
    <name type="scientific">Pyrococcus horikoshii</name>
    <dbReference type="NCBI Taxonomy" id="53953"/>
    <lineage>
        <taxon>Archaea</taxon>
        <taxon>Methanobacteriati</taxon>
        <taxon>Methanobacteriota</taxon>
        <taxon>Thermococci</taxon>
        <taxon>Thermococcales</taxon>
        <taxon>Thermococcaceae</taxon>
        <taxon>Pyrococcus</taxon>
    </lineage>
</organism>
<feature type="transmembrane region" description="Helical" evidence="7">
    <location>
        <begin position="12"/>
        <end position="30"/>
    </location>
</feature>
<dbReference type="PANTHER" id="PTHR43163">
    <property type="entry name" value="DIPEPTIDE TRANSPORT SYSTEM PERMEASE PROTEIN DPPB-RELATED"/>
    <property type="match status" value="1"/>
</dbReference>
<evidence type="ECO:0000313" key="9">
    <source>
        <dbReference type="EMBL" id="HII61333.1"/>
    </source>
</evidence>
<evidence type="ECO:0000256" key="6">
    <source>
        <dbReference type="ARBA" id="ARBA00023136"/>
    </source>
</evidence>
<evidence type="ECO:0000313" key="10">
    <source>
        <dbReference type="Proteomes" id="UP000617544"/>
    </source>
</evidence>
<feature type="transmembrane region" description="Helical" evidence="7">
    <location>
        <begin position="250"/>
        <end position="270"/>
    </location>
</feature>
<dbReference type="InterPro" id="IPR000515">
    <property type="entry name" value="MetI-like"/>
</dbReference>
<dbReference type="PROSITE" id="PS50928">
    <property type="entry name" value="ABC_TM1"/>
    <property type="match status" value="1"/>
</dbReference>
<evidence type="ECO:0000256" key="4">
    <source>
        <dbReference type="ARBA" id="ARBA00022692"/>
    </source>
</evidence>
<dbReference type="SUPFAM" id="SSF161098">
    <property type="entry name" value="MetI-like"/>
    <property type="match status" value="1"/>
</dbReference>
<dbReference type="InterPro" id="IPR045621">
    <property type="entry name" value="BPD_transp_1_N"/>
</dbReference>